<comment type="caution">
    <text evidence="3">The sequence shown here is derived from an EMBL/GenBank/DDBJ whole genome shotgun (WGS) entry which is preliminary data.</text>
</comment>
<dbReference type="AlphaFoldDB" id="A0A2T4JLE5"/>
<gene>
    <name evidence="3" type="ORF">C5F46_02400</name>
</gene>
<dbReference type="Pfam" id="PF00460">
    <property type="entry name" value="Flg_bb_rod"/>
    <property type="match status" value="1"/>
</dbReference>
<protein>
    <submittedName>
        <fullName evidence="3">Flagellar biosynthesis protein FlgB</fullName>
    </submittedName>
</protein>
<evidence type="ECO:0000256" key="1">
    <source>
        <dbReference type="ARBA" id="ARBA00004117"/>
    </source>
</evidence>
<evidence type="ECO:0000259" key="2">
    <source>
        <dbReference type="Pfam" id="PF00460"/>
    </source>
</evidence>
<accession>A0A2T4JLE5</accession>
<dbReference type="OrthoDB" id="9788334at2"/>
<comment type="subcellular location">
    <subcellularLocation>
        <location evidence="1">Bacterial flagellum basal body</location>
    </subcellularLocation>
</comment>
<dbReference type="RefSeq" id="WP_107323770.1">
    <property type="nucleotide sequence ID" value="NZ_NHSP01000062.1"/>
</dbReference>
<reference evidence="3 4" key="1">
    <citation type="submission" date="2018-03" db="EMBL/GenBank/DDBJ databases">
        <title>Rhodobacter veldkampii.</title>
        <authorList>
            <person name="Meyer T.E."/>
            <person name="Miller S."/>
            <person name="Lodha T."/>
            <person name="Gandham S."/>
            <person name="Chintalapati S."/>
            <person name="Chintalapati V.R."/>
        </authorList>
    </citation>
    <scope>NUCLEOTIDE SEQUENCE [LARGE SCALE GENOMIC DNA]</scope>
    <source>
        <strain evidence="3 4">DSM 11550</strain>
    </source>
</reference>
<keyword evidence="3" id="KW-0966">Cell projection</keyword>
<sequence length="128" mass="13753">MFDQPEVMRTAQAMASHAALRQNAVARNMANADTPGYASRDVAPFDETYRAAFGGDLRATRAGHIGASGTFTAEVRERDAPGTRSPNGNSVSIESEMVKSVEVKRQHDLALAIYKSSLNILRSSLGRG</sequence>
<keyword evidence="3" id="KW-0282">Flagellum</keyword>
<dbReference type="NCBIfam" id="NF009270">
    <property type="entry name" value="PRK12627.1"/>
    <property type="match status" value="1"/>
</dbReference>
<evidence type="ECO:0000313" key="4">
    <source>
        <dbReference type="Proteomes" id="UP000241899"/>
    </source>
</evidence>
<feature type="domain" description="Flagellar basal body rod protein N-terminal" evidence="2">
    <location>
        <begin position="8"/>
        <end position="37"/>
    </location>
</feature>
<evidence type="ECO:0000313" key="3">
    <source>
        <dbReference type="EMBL" id="PTE18750.1"/>
    </source>
</evidence>
<proteinExistence type="predicted"/>
<name>A0A2T4JLE5_9RHOB</name>
<organism evidence="3 4">
    <name type="scientific">Phaeovulum veldkampii DSM 11550</name>
    <dbReference type="NCBI Taxonomy" id="1185920"/>
    <lineage>
        <taxon>Bacteria</taxon>
        <taxon>Pseudomonadati</taxon>
        <taxon>Pseudomonadota</taxon>
        <taxon>Alphaproteobacteria</taxon>
        <taxon>Rhodobacterales</taxon>
        <taxon>Paracoccaceae</taxon>
        <taxon>Phaeovulum</taxon>
    </lineage>
</organism>
<keyword evidence="4" id="KW-1185">Reference proteome</keyword>
<keyword evidence="3" id="KW-0969">Cilium</keyword>
<dbReference type="GO" id="GO:0009425">
    <property type="term" value="C:bacterial-type flagellum basal body"/>
    <property type="evidence" value="ECO:0007669"/>
    <property type="project" value="UniProtKB-SubCell"/>
</dbReference>
<dbReference type="InterPro" id="IPR001444">
    <property type="entry name" value="Flag_bb_rod_N"/>
</dbReference>
<dbReference type="EMBL" id="PZKF01000004">
    <property type="protein sequence ID" value="PTE18750.1"/>
    <property type="molecule type" value="Genomic_DNA"/>
</dbReference>
<dbReference type="Proteomes" id="UP000241899">
    <property type="component" value="Unassembled WGS sequence"/>
</dbReference>